<organism evidence="2 3">
    <name type="scientific">Ottowia thiooxydans</name>
    <dbReference type="NCBI Taxonomy" id="219182"/>
    <lineage>
        <taxon>Bacteria</taxon>
        <taxon>Pseudomonadati</taxon>
        <taxon>Pseudomonadota</taxon>
        <taxon>Betaproteobacteria</taxon>
        <taxon>Burkholderiales</taxon>
        <taxon>Comamonadaceae</taxon>
        <taxon>Ottowia</taxon>
    </lineage>
</organism>
<name>A0ABV2Q916_9BURK</name>
<keyword evidence="2" id="KW-0131">Cell cycle</keyword>
<dbReference type="Proteomes" id="UP001549320">
    <property type="component" value="Unassembled WGS sequence"/>
</dbReference>
<dbReference type="PROSITE" id="PS51257">
    <property type="entry name" value="PROKAR_LIPOPROTEIN"/>
    <property type="match status" value="1"/>
</dbReference>
<protein>
    <submittedName>
        <fullName evidence="2">Cell division protein FtsB</fullName>
    </submittedName>
</protein>
<sequence>MMHSRVRAGMGAVGLVLGALLLSGCASMSEEQCLGANWAALGHSDARDGDMPDFGAKRVQSCAEKGVRGNLSEWQRGWEQGRREVCVPGNADSWARRDSEYKPGFCPPDMEPLFLSIYTPARDRYRFEKRIRDLQQQIDERSRRLEEVIRDSGRSENQSSQRRAELSARRSSLEHEIRNLRDRMRTETMMRVVR</sequence>
<accession>A0ABV2Q916</accession>
<dbReference type="InterPro" id="IPR021242">
    <property type="entry name" value="DUF2799"/>
</dbReference>
<feature type="region of interest" description="Disordered" evidence="1">
    <location>
        <begin position="148"/>
        <end position="170"/>
    </location>
</feature>
<dbReference type="RefSeq" id="WP_354443971.1">
    <property type="nucleotide sequence ID" value="NZ_JBEPSH010000005.1"/>
</dbReference>
<keyword evidence="2" id="KW-0132">Cell division</keyword>
<evidence type="ECO:0000313" key="3">
    <source>
        <dbReference type="Proteomes" id="UP001549320"/>
    </source>
</evidence>
<proteinExistence type="predicted"/>
<keyword evidence="3" id="KW-1185">Reference proteome</keyword>
<evidence type="ECO:0000256" key="1">
    <source>
        <dbReference type="SAM" id="MobiDB-lite"/>
    </source>
</evidence>
<gene>
    <name evidence="2" type="ORF">ABIE13_002625</name>
</gene>
<evidence type="ECO:0000313" key="2">
    <source>
        <dbReference type="EMBL" id="MET4577514.1"/>
    </source>
</evidence>
<reference evidence="2 3" key="1">
    <citation type="submission" date="2024-06" db="EMBL/GenBank/DDBJ databases">
        <title>Sorghum-associated microbial communities from plants grown in Nebraska, USA.</title>
        <authorList>
            <person name="Schachtman D."/>
        </authorList>
    </citation>
    <scope>NUCLEOTIDE SEQUENCE [LARGE SCALE GENOMIC DNA]</scope>
    <source>
        <strain evidence="2 3">2709</strain>
    </source>
</reference>
<dbReference type="EMBL" id="JBEPSH010000005">
    <property type="protein sequence ID" value="MET4577514.1"/>
    <property type="molecule type" value="Genomic_DNA"/>
</dbReference>
<comment type="caution">
    <text evidence="2">The sequence shown here is derived from an EMBL/GenBank/DDBJ whole genome shotgun (WGS) entry which is preliminary data.</text>
</comment>
<dbReference type="GO" id="GO:0051301">
    <property type="term" value="P:cell division"/>
    <property type="evidence" value="ECO:0007669"/>
    <property type="project" value="UniProtKB-KW"/>
</dbReference>
<dbReference type="Pfam" id="PF10973">
    <property type="entry name" value="DUF2799"/>
    <property type="match status" value="1"/>
</dbReference>